<accession>A0ACC6TNZ0</accession>
<name>A0ACC6TNZ0_9CREN</name>
<evidence type="ECO:0000313" key="1">
    <source>
        <dbReference type="EMBL" id="MEW9491604.1"/>
    </source>
</evidence>
<dbReference type="Proteomes" id="UP000053480">
    <property type="component" value="Unassembled WGS sequence"/>
</dbReference>
<gene>
    <name evidence="1" type="ORF">TQ35_0005300</name>
</gene>
<reference evidence="1" key="1">
    <citation type="submission" date="2024-07" db="EMBL/GenBank/DDBJ databases">
        <title>Metagenome and Metagenome-Assembled Genomes of Archaea from a hot spring from the geothermal field of Los Azufres, Mexico.</title>
        <authorList>
            <person name="Marin-Paredes R."/>
            <person name="Martinez-Romero E."/>
            <person name="Servin-Garciduenas L.E."/>
        </authorList>
    </citation>
    <scope>NUCLEOTIDE SEQUENCE</scope>
    <source>
        <strain evidence="1">AZ1-454</strain>
    </source>
</reference>
<protein>
    <submittedName>
        <fullName evidence="1">Uncharacterized protein</fullName>
    </submittedName>
</protein>
<proteinExistence type="predicted"/>
<organism evidence="1 2">
    <name type="scientific">Candidatus Aramenus sulfurataquae</name>
    <dbReference type="NCBI Taxonomy" id="1326980"/>
    <lineage>
        <taxon>Archaea</taxon>
        <taxon>Thermoproteota</taxon>
        <taxon>Thermoprotei</taxon>
        <taxon>Sulfolobales</taxon>
        <taxon>Sulfolobaceae</taxon>
        <taxon>Candidatus Aramenus</taxon>
    </lineage>
</organism>
<evidence type="ECO:0000313" key="2">
    <source>
        <dbReference type="Proteomes" id="UP000053480"/>
    </source>
</evidence>
<comment type="caution">
    <text evidence="1">The sequence shown here is derived from an EMBL/GenBank/DDBJ whole genome shotgun (WGS) entry which is preliminary data.</text>
</comment>
<sequence length="94" mass="11352">MTMRWLKKREVVVYYLLYRKFRFDKFNAGEALDALKPYFSKKVSLSVIKYLSKKGLVNSLGNSEYSLVPFEEFLYLTSYEYIKRRSTLRRRTRG</sequence>
<dbReference type="EMBL" id="JZWS03000005">
    <property type="protein sequence ID" value="MEW9491604.1"/>
    <property type="molecule type" value="Genomic_DNA"/>
</dbReference>